<keyword evidence="1" id="KW-0805">Transcription regulation</keyword>
<evidence type="ECO:0000256" key="3">
    <source>
        <dbReference type="ARBA" id="ARBA00023163"/>
    </source>
</evidence>
<proteinExistence type="predicted"/>
<dbReference type="PANTHER" id="PTHR33204">
    <property type="entry name" value="TRANSCRIPTIONAL REGULATOR, MARR FAMILY"/>
    <property type="match status" value="1"/>
</dbReference>
<evidence type="ECO:0000313" key="5">
    <source>
        <dbReference type="EMBL" id="AKU97845.1"/>
    </source>
</evidence>
<dbReference type="RefSeq" id="WP_146648923.1">
    <property type="nucleotide sequence ID" value="NZ_CP012333.1"/>
</dbReference>
<dbReference type="Gene3D" id="1.10.10.10">
    <property type="entry name" value="Winged helix-like DNA-binding domain superfamily/Winged helix DNA-binding domain"/>
    <property type="match status" value="1"/>
</dbReference>
<protein>
    <submittedName>
        <fullName evidence="5">Transcriptional regulator, HxlR family</fullName>
    </submittedName>
</protein>
<dbReference type="OrthoDB" id="9800350at2"/>
<keyword evidence="3" id="KW-0804">Transcription</keyword>
<dbReference type="STRING" id="1391654.AKJ09_04509"/>
<dbReference type="Proteomes" id="UP000064967">
    <property type="component" value="Chromosome"/>
</dbReference>
<evidence type="ECO:0000313" key="6">
    <source>
        <dbReference type="Proteomes" id="UP000064967"/>
    </source>
</evidence>
<dbReference type="AlphaFoldDB" id="A0A0K1PWE4"/>
<reference evidence="5 6" key="1">
    <citation type="submission" date="2015-08" db="EMBL/GenBank/DDBJ databases">
        <authorList>
            <person name="Babu N.S."/>
            <person name="Beckwith C.J."/>
            <person name="Beseler K.G."/>
            <person name="Brison A."/>
            <person name="Carone J.V."/>
            <person name="Caskin T.P."/>
            <person name="Diamond M."/>
            <person name="Durham M.E."/>
            <person name="Foxe J.M."/>
            <person name="Go M."/>
            <person name="Henderson B.A."/>
            <person name="Jones I.B."/>
            <person name="McGettigan J.A."/>
            <person name="Micheletti S.J."/>
            <person name="Nasrallah M.E."/>
            <person name="Ortiz D."/>
            <person name="Piller C.R."/>
            <person name="Privatt S.R."/>
            <person name="Schneider S.L."/>
            <person name="Sharp S."/>
            <person name="Smith T.C."/>
            <person name="Stanton J.D."/>
            <person name="Ullery H.E."/>
            <person name="Wilson R.J."/>
            <person name="Serrano M.G."/>
            <person name="Buck G."/>
            <person name="Lee V."/>
            <person name="Wang Y."/>
            <person name="Carvalho R."/>
            <person name="Voegtly L."/>
            <person name="Shi R."/>
            <person name="Duckworth R."/>
            <person name="Johnson A."/>
            <person name="Loviza R."/>
            <person name="Walstead R."/>
            <person name="Shah Z."/>
            <person name="Kiflezghi M."/>
            <person name="Wade K."/>
            <person name="Ball S.L."/>
            <person name="Bradley K.W."/>
            <person name="Asai D.J."/>
            <person name="Bowman C.A."/>
            <person name="Russell D.A."/>
            <person name="Pope W.H."/>
            <person name="Jacobs-Sera D."/>
            <person name="Hendrix R.W."/>
            <person name="Hatfull G.F."/>
        </authorList>
    </citation>
    <scope>NUCLEOTIDE SEQUENCE [LARGE SCALE GENOMIC DNA]</scope>
    <source>
        <strain evidence="5 6">DSM 27648</strain>
    </source>
</reference>
<dbReference type="InterPro" id="IPR036388">
    <property type="entry name" value="WH-like_DNA-bd_sf"/>
</dbReference>
<name>A0A0K1PWE4_9BACT</name>
<accession>A0A0K1PWE4</accession>
<keyword evidence="2" id="KW-0238">DNA-binding</keyword>
<gene>
    <name evidence="5" type="ORF">AKJ09_04509</name>
</gene>
<evidence type="ECO:0000256" key="1">
    <source>
        <dbReference type="ARBA" id="ARBA00023015"/>
    </source>
</evidence>
<organism evidence="5 6">
    <name type="scientific">Labilithrix luteola</name>
    <dbReference type="NCBI Taxonomy" id="1391654"/>
    <lineage>
        <taxon>Bacteria</taxon>
        <taxon>Pseudomonadati</taxon>
        <taxon>Myxococcota</taxon>
        <taxon>Polyangia</taxon>
        <taxon>Polyangiales</taxon>
        <taxon>Labilitrichaceae</taxon>
        <taxon>Labilithrix</taxon>
    </lineage>
</organism>
<dbReference type="EMBL" id="CP012333">
    <property type="protein sequence ID" value="AKU97845.1"/>
    <property type="molecule type" value="Genomic_DNA"/>
</dbReference>
<dbReference type="PROSITE" id="PS51118">
    <property type="entry name" value="HTH_HXLR"/>
    <property type="match status" value="1"/>
</dbReference>
<dbReference type="KEGG" id="llu:AKJ09_04509"/>
<dbReference type="Pfam" id="PF01638">
    <property type="entry name" value="HxlR"/>
    <property type="match status" value="1"/>
</dbReference>
<dbReference type="PATRIC" id="fig|1391654.3.peg.4573"/>
<evidence type="ECO:0000259" key="4">
    <source>
        <dbReference type="PROSITE" id="PS51118"/>
    </source>
</evidence>
<feature type="domain" description="HTH hxlR-type" evidence="4">
    <location>
        <begin position="16"/>
        <end position="114"/>
    </location>
</feature>
<dbReference type="InterPro" id="IPR036390">
    <property type="entry name" value="WH_DNA-bd_sf"/>
</dbReference>
<dbReference type="InterPro" id="IPR002577">
    <property type="entry name" value="HTH_HxlR"/>
</dbReference>
<dbReference type="SUPFAM" id="SSF46785">
    <property type="entry name" value="Winged helix' DNA-binding domain"/>
    <property type="match status" value="1"/>
</dbReference>
<sequence>MLRRRKNKTPPLPPICPLTECMRLLGGVWTVNIVWKLSGEPRRFSELRMDIPKISAKVLTARLRDLEENGVITRTVVASSPPSVEYELTELGRELLPVIETIVDVGTRLVRMQQPR</sequence>
<keyword evidence="6" id="KW-1185">Reference proteome</keyword>
<dbReference type="GO" id="GO:0003677">
    <property type="term" value="F:DNA binding"/>
    <property type="evidence" value="ECO:0007669"/>
    <property type="project" value="UniProtKB-KW"/>
</dbReference>
<dbReference type="PANTHER" id="PTHR33204:SF18">
    <property type="entry name" value="TRANSCRIPTIONAL REGULATORY PROTEIN"/>
    <property type="match status" value="1"/>
</dbReference>
<evidence type="ECO:0000256" key="2">
    <source>
        <dbReference type="ARBA" id="ARBA00023125"/>
    </source>
</evidence>